<name>A0A183V5M2_TOXCA</name>
<sequence>MPLAHYYDGKKIVLPISDESTTDMYKHWIHQGLSGLMSSVGLAKAQKLNEYHKRKFFTCSQKADTIYKHSKCVSDILEAEEQLRLSPLRAHKIDQLSKLRSIKEKKMYSRRWIQHEDAIAVSGMRQKNSVFKPKSKSHVSQPHHEWLFNRWVGSFKVRVKRMVESKASYSLKTKDDQLSPFGFVAQGLLNMVRKLKGKTPSQKFEAVLEDIQKTHHKIEEKKAVKKLVEEKWKLMYGLKGRSKNGAFAKGDMNEASGLKDGEGSSSMSAATDVSQQILAEQMKFIRQVAQLAKVVGGDNGTDIGMLTMFSPRILSITPEEARTNTVNLLSPSLLSLHDKGKGLEALLSVPNAIKAIDSSDYRQWMDLIIEASGVPDAIEKAHKYQVMEVAGNLDDAPRGIDGQPMHFNKENVSEILGDYERRKIDIFEELQANFTEKQFMDFKHNGYSILTKDQAQQIYGEHSPYNDSATLELFNSMSEVQIRRRLEVNLRELQKASTLPTRAKRQRFGIVLSPVLLTAFINDAAGVSLPLILSPVALAPLINSPSLFGLVLLSPWVLVPLVNSPRILSPTILSPVTLATVILSPLTFNPFILAPGALLPVILSPLLLDPFILSPQACTPLILSPLALSPFIFNPTIFSPIILSPFVLTPSVFSPAYVSALVLSPHAFSPLINSTGKFVAVVLSPNAFS</sequence>
<dbReference type="Proteomes" id="UP000050794">
    <property type="component" value="Unassembled WGS sequence"/>
</dbReference>
<evidence type="ECO:0000313" key="3">
    <source>
        <dbReference type="Proteomes" id="UP000050794"/>
    </source>
</evidence>
<evidence type="ECO:0000313" key="2">
    <source>
        <dbReference type="EMBL" id="VDM47363.1"/>
    </source>
</evidence>
<feature type="transmembrane region" description="Helical" evidence="1">
    <location>
        <begin position="622"/>
        <end position="643"/>
    </location>
</feature>
<keyword evidence="1" id="KW-0812">Transmembrane</keyword>
<keyword evidence="3" id="KW-1185">Reference proteome</keyword>
<keyword evidence="1" id="KW-0472">Membrane</keyword>
<dbReference type="WBParaSite" id="TCNE_0001604301-mRNA-1">
    <property type="protein sequence ID" value="TCNE_0001604301-mRNA-1"/>
    <property type="gene ID" value="TCNE_0001604301"/>
</dbReference>
<protein>
    <submittedName>
        <fullName evidence="4">WSD domain-containing protein</fullName>
    </submittedName>
</protein>
<dbReference type="PANTHER" id="PTHR21523">
    <property type="match status" value="1"/>
</dbReference>
<dbReference type="Pfam" id="PF04870">
    <property type="entry name" value="Moulting_cycle"/>
    <property type="match status" value="1"/>
</dbReference>
<organism evidence="3 4">
    <name type="scientific">Toxocara canis</name>
    <name type="common">Canine roundworm</name>
    <dbReference type="NCBI Taxonomy" id="6265"/>
    <lineage>
        <taxon>Eukaryota</taxon>
        <taxon>Metazoa</taxon>
        <taxon>Ecdysozoa</taxon>
        <taxon>Nematoda</taxon>
        <taxon>Chromadorea</taxon>
        <taxon>Rhabditida</taxon>
        <taxon>Spirurina</taxon>
        <taxon>Ascaridomorpha</taxon>
        <taxon>Ascaridoidea</taxon>
        <taxon>Toxocaridae</taxon>
        <taxon>Toxocara</taxon>
    </lineage>
</organism>
<dbReference type="PANTHER" id="PTHR21523:SF37">
    <property type="entry name" value="MLT-TEN (MLT-10) RELATED"/>
    <property type="match status" value="1"/>
</dbReference>
<accession>A0A183V5M2</accession>
<dbReference type="InterPro" id="IPR006954">
    <property type="entry name" value="Mlt-10-like"/>
</dbReference>
<dbReference type="AlphaFoldDB" id="A0A183V5M2"/>
<keyword evidence="1" id="KW-1133">Transmembrane helix</keyword>
<reference evidence="2 3" key="2">
    <citation type="submission" date="2018-11" db="EMBL/GenBank/DDBJ databases">
        <authorList>
            <consortium name="Pathogen Informatics"/>
        </authorList>
    </citation>
    <scope>NUCLEOTIDE SEQUENCE [LARGE SCALE GENOMIC DNA]</scope>
</reference>
<feature type="transmembrane region" description="Helical" evidence="1">
    <location>
        <begin position="576"/>
        <end position="602"/>
    </location>
</feature>
<dbReference type="EMBL" id="UYWY01023285">
    <property type="protein sequence ID" value="VDM47363.1"/>
    <property type="molecule type" value="Genomic_DNA"/>
</dbReference>
<gene>
    <name evidence="2" type="ORF">TCNE_LOCUS16042</name>
</gene>
<evidence type="ECO:0000313" key="4">
    <source>
        <dbReference type="WBParaSite" id="TCNE_0001604301-mRNA-1"/>
    </source>
</evidence>
<feature type="transmembrane region" description="Helical" evidence="1">
    <location>
        <begin position="545"/>
        <end position="564"/>
    </location>
</feature>
<reference evidence="4" key="1">
    <citation type="submission" date="2016-06" db="UniProtKB">
        <authorList>
            <consortium name="WormBaseParasite"/>
        </authorList>
    </citation>
    <scope>IDENTIFICATION</scope>
</reference>
<proteinExistence type="predicted"/>
<evidence type="ECO:0000256" key="1">
    <source>
        <dbReference type="SAM" id="Phobius"/>
    </source>
</evidence>